<feature type="transmembrane region" description="Helical" evidence="5">
    <location>
        <begin position="264"/>
        <end position="284"/>
    </location>
</feature>
<organism evidence="6 7">
    <name type="scientific">Trichloromonas acetexigens</name>
    <dbReference type="NCBI Taxonomy" id="38815"/>
    <lineage>
        <taxon>Bacteria</taxon>
        <taxon>Pseudomonadati</taxon>
        <taxon>Thermodesulfobacteriota</taxon>
        <taxon>Desulfuromonadia</taxon>
        <taxon>Desulfuromonadales</taxon>
        <taxon>Trichloromonadaceae</taxon>
        <taxon>Trichloromonas</taxon>
    </lineage>
</organism>
<feature type="transmembrane region" description="Helical" evidence="5">
    <location>
        <begin position="97"/>
        <end position="118"/>
    </location>
</feature>
<dbReference type="Pfam" id="PF01925">
    <property type="entry name" value="TauE"/>
    <property type="match status" value="1"/>
</dbReference>
<dbReference type="Proteomes" id="UP000317155">
    <property type="component" value="Unassembled WGS sequence"/>
</dbReference>
<evidence type="ECO:0000256" key="5">
    <source>
        <dbReference type="RuleBase" id="RU363041"/>
    </source>
</evidence>
<evidence type="ECO:0000256" key="4">
    <source>
        <dbReference type="ARBA" id="ARBA00023136"/>
    </source>
</evidence>
<evidence type="ECO:0000256" key="2">
    <source>
        <dbReference type="ARBA" id="ARBA00022692"/>
    </source>
</evidence>
<dbReference type="AlphaFoldDB" id="A0A550JKZ9"/>
<name>A0A550JKZ9_9BACT</name>
<keyword evidence="2 5" id="KW-0812">Transmembrane</keyword>
<accession>A0A550JKZ9</accession>
<dbReference type="EMBL" id="VJVV01000001">
    <property type="protein sequence ID" value="TRO83852.1"/>
    <property type="molecule type" value="Genomic_DNA"/>
</dbReference>
<dbReference type="GO" id="GO:0005886">
    <property type="term" value="C:plasma membrane"/>
    <property type="evidence" value="ECO:0007669"/>
    <property type="project" value="UniProtKB-SubCell"/>
</dbReference>
<sequence>MGRLFSFRTVPMSLLAPQVLLLFALTGSLAGLLAGLLGIGGGIILVPLFLWAFEAVNLPSEIVVHAAFATSLCVIIPSAISSTLGHRRRGNVQWRQVMRMAVGGICGALLGAAFAASLSGDWLKGLFGGMQILAAGKMFFSDPRLPPEESDFRPWGRLLLIGLIGGLFSAFFGAGGGFIVVPLMLMWLRMPMHLAVGNSSALIVISAIFGVLSYIYHGWNHPLLPPHSFGYVNLLAAGLVIPFTMIFARLGVRFAGRFSHAKLVRIFALMLLVIGTRMIIATLGF</sequence>
<feature type="transmembrane region" description="Helical" evidence="5">
    <location>
        <begin position="62"/>
        <end position="85"/>
    </location>
</feature>
<keyword evidence="7" id="KW-1185">Reference proteome</keyword>
<dbReference type="PANTHER" id="PTHR43483">
    <property type="entry name" value="MEMBRANE TRANSPORTER PROTEIN HI_0806-RELATED"/>
    <property type="match status" value="1"/>
</dbReference>
<keyword evidence="4 5" id="KW-0472">Membrane</keyword>
<gene>
    <name evidence="6" type="ORF">FL622_01335</name>
</gene>
<comment type="similarity">
    <text evidence="5">Belongs to the 4-toluene sulfonate uptake permease (TSUP) (TC 2.A.102) family.</text>
</comment>
<evidence type="ECO:0000313" key="7">
    <source>
        <dbReference type="Proteomes" id="UP000317155"/>
    </source>
</evidence>
<evidence type="ECO:0000256" key="1">
    <source>
        <dbReference type="ARBA" id="ARBA00004141"/>
    </source>
</evidence>
<proteinExistence type="inferred from homology"/>
<comment type="caution">
    <text evidence="6">The sequence shown here is derived from an EMBL/GenBank/DDBJ whole genome shotgun (WGS) entry which is preliminary data.</text>
</comment>
<evidence type="ECO:0000256" key="3">
    <source>
        <dbReference type="ARBA" id="ARBA00022989"/>
    </source>
</evidence>
<dbReference type="OrthoDB" id="457670at2"/>
<dbReference type="PANTHER" id="PTHR43483:SF3">
    <property type="entry name" value="MEMBRANE TRANSPORTER PROTEIN HI_0806-RELATED"/>
    <property type="match status" value="1"/>
</dbReference>
<feature type="transmembrane region" description="Helical" evidence="5">
    <location>
        <begin position="200"/>
        <end position="219"/>
    </location>
</feature>
<reference evidence="6 7" key="1">
    <citation type="submission" date="2019-07" db="EMBL/GenBank/DDBJ databases">
        <title>Insights of Desulfuromonas acetexigens electromicrobiology.</title>
        <authorList>
            <person name="Katuri K."/>
            <person name="Sapireddy V."/>
            <person name="Shaw D.R."/>
            <person name="Saikaly P."/>
        </authorList>
    </citation>
    <scope>NUCLEOTIDE SEQUENCE [LARGE SCALE GENOMIC DNA]</scope>
    <source>
        <strain evidence="6 7">2873</strain>
    </source>
</reference>
<dbReference type="InterPro" id="IPR002781">
    <property type="entry name" value="TM_pro_TauE-like"/>
</dbReference>
<feature type="transmembrane region" description="Helical" evidence="5">
    <location>
        <begin position="158"/>
        <end position="188"/>
    </location>
</feature>
<keyword evidence="5" id="KW-1003">Cell membrane</keyword>
<keyword evidence="3 5" id="KW-1133">Transmembrane helix</keyword>
<evidence type="ECO:0000313" key="6">
    <source>
        <dbReference type="EMBL" id="TRO83852.1"/>
    </source>
</evidence>
<comment type="subcellular location">
    <subcellularLocation>
        <location evidence="5">Cell membrane</location>
        <topology evidence="5">Multi-pass membrane protein</topology>
    </subcellularLocation>
    <subcellularLocation>
        <location evidence="1">Membrane</location>
        <topology evidence="1">Multi-pass membrane protein</topology>
    </subcellularLocation>
</comment>
<feature type="transmembrane region" description="Helical" evidence="5">
    <location>
        <begin position="231"/>
        <end position="252"/>
    </location>
</feature>
<protein>
    <recommendedName>
        <fullName evidence="5">Probable membrane transporter protein</fullName>
    </recommendedName>
</protein>
<feature type="transmembrane region" description="Helical" evidence="5">
    <location>
        <begin position="20"/>
        <end position="50"/>
    </location>
</feature>